<accession>A0A9P1GBL2</accession>
<feature type="compositionally biased region" description="Basic and acidic residues" evidence="1">
    <location>
        <begin position="201"/>
        <end position="226"/>
    </location>
</feature>
<keyword evidence="4" id="KW-0547">Nucleotide-binding</keyword>
<name>A0A9P1GBL2_9DINO</name>
<sequence>MCLQIHPTFKGSHYTQYIPQKYSDYVPEMDESGIKYQKYMQGQPDAMKFQEKVLPEGDYQHYIPLSQNGKADNHDALEVVLAAAKSEKKEDRKDRKTKDTDDSAERANGEMDFEKYMHAPTPGPVVDRKYRKYIPGKYSDYVPEMDESGIKYQKYMQGQPDAMKFQEKVLPEGDYQHYIPLSQNGKADNHDALEVVLAAAKSEKKEDRKDRKTKDTDDSAERANGEMDFEKYMHAPTPGPVVDRKYRKYIPGKYSDYVPEMDESGIKYQKYMQGQPDAMKFQEKVLPEGDYQHYIPLSQNGKADKHDALEVVLAAAKSEKKEDRKDRKTKDTDDSAERANGEMDFEKYMHAPTPGPVVDRKYRKYIPGKYSDYVPEMDESGIKYQKYMQGQPDAMKFQEKVLPEGDYQHYIPLSQNGKADNHDALEVVLAAAKSEKKEDRKDRKTKDTDDSAERANGEMDFEKYMHAPTPGPVVDRKYRKYIPGKYSDYVPEMDESGIKYQKYMQGQPDAMKFQEKVLPEGNYQHYIPLSQSDKADKPDALEVVLAAAKSEKKEDRKDRKTKDTDDSAERANGEMDFEKYMHAPTPGPVVDRKYGKYIPGKYSDYVPEMDESGIKYQKYMQGQPDAMKFQEKVLPEGDYQHYIPLSQNGKADKHDALEVVLAAAKSEKKEDRKDRKTKDTDDSAERANGEMDFEKYMRAPTPGPVVDRKYGKYIPGKYSDYVPEMDESGIKYQKYMPESSGDSNRAGSFSRSNAAHEEILAETWNPSWMLAMFTMASGAVVLASVFARRPSPTPLGLQQPLTADDQQV</sequence>
<proteinExistence type="predicted"/>
<dbReference type="EMBL" id="CAMXCT010003926">
    <property type="protein sequence ID" value="CAI4006943.1"/>
    <property type="molecule type" value="Genomic_DNA"/>
</dbReference>
<dbReference type="GO" id="GO:0004386">
    <property type="term" value="F:helicase activity"/>
    <property type="evidence" value="ECO:0007669"/>
    <property type="project" value="UniProtKB-KW"/>
</dbReference>
<feature type="compositionally biased region" description="Basic and acidic residues" evidence="1">
    <location>
        <begin position="85"/>
        <end position="110"/>
    </location>
</feature>
<reference evidence="3" key="2">
    <citation type="submission" date="2024-04" db="EMBL/GenBank/DDBJ databases">
        <authorList>
            <person name="Chen Y."/>
            <person name="Shah S."/>
            <person name="Dougan E. K."/>
            <person name="Thang M."/>
            <person name="Chan C."/>
        </authorList>
    </citation>
    <scope>NUCLEOTIDE SEQUENCE [LARGE SCALE GENOMIC DNA]</scope>
</reference>
<feature type="compositionally biased region" description="Basic and acidic residues" evidence="1">
    <location>
        <begin position="433"/>
        <end position="465"/>
    </location>
</feature>
<dbReference type="AlphaFoldDB" id="A0A9P1GBL2"/>
<feature type="region of interest" description="Disordered" evidence="1">
    <location>
        <begin position="663"/>
        <end position="691"/>
    </location>
</feature>
<evidence type="ECO:0000313" key="2">
    <source>
        <dbReference type="EMBL" id="CAI4006943.1"/>
    </source>
</evidence>
<dbReference type="EMBL" id="CAMXCT030003926">
    <property type="protein sequence ID" value="CAL4794255.1"/>
    <property type="molecule type" value="Genomic_DNA"/>
</dbReference>
<dbReference type="EMBL" id="CAMXCT020003926">
    <property type="protein sequence ID" value="CAL1160318.1"/>
    <property type="molecule type" value="Genomic_DNA"/>
</dbReference>
<keyword evidence="4" id="KW-0067">ATP-binding</keyword>
<dbReference type="OrthoDB" id="10475448at2759"/>
<feature type="region of interest" description="Disordered" evidence="1">
    <location>
        <begin position="199"/>
        <end position="226"/>
    </location>
</feature>
<feature type="region of interest" description="Disordered" evidence="1">
    <location>
        <begin position="432"/>
        <end position="476"/>
    </location>
</feature>
<evidence type="ECO:0000256" key="1">
    <source>
        <dbReference type="SAM" id="MobiDB-lite"/>
    </source>
</evidence>
<feature type="region of interest" description="Disordered" evidence="1">
    <location>
        <begin position="315"/>
        <end position="342"/>
    </location>
</feature>
<keyword evidence="5" id="KW-1185">Reference proteome</keyword>
<evidence type="ECO:0000313" key="3">
    <source>
        <dbReference type="EMBL" id="CAL1160318.1"/>
    </source>
</evidence>
<evidence type="ECO:0000313" key="4">
    <source>
        <dbReference type="EMBL" id="CAL4794255.1"/>
    </source>
</evidence>
<keyword evidence="4" id="KW-0378">Hydrolase</keyword>
<comment type="caution">
    <text evidence="2">The sequence shown here is derived from an EMBL/GenBank/DDBJ whole genome shotgun (WGS) entry which is preliminary data.</text>
</comment>
<feature type="region of interest" description="Disordered" evidence="1">
    <location>
        <begin position="547"/>
        <end position="594"/>
    </location>
</feature>
<keyword evidence="4" id="KW-0347">Helicase</keyword>
<reference evidence="2" key="1">
    <citation type="submission" date="2022-10" db="EMBL/GenBank/DDBJ databases">
        <authorList>
            <person name="Chen Y."/>
            <person name="Dougan E. K."/>
            <person name="Chan C."/>
            <person name="Rhodes N."/>
            <person name="Thang M."/>
        </authorList>
    </citation>
    <scope>NUCLEOTIDE SEQUENCE</scope>
</reference>
<feature type="compositionally biased region" description="Basic and acidic residues" evidence="1">
    <location>
        <begin position="665"/>
        <end position="691"/>
    </location>
</feature>
<feature type="compositionally biased region" description="Basic and acidic residues" evidence="1">
    <location>
        <begin position="317"/>
        <end position="342"/>
    </location>
</feature>
<dbReference type="Proteomes" id="UP001152797">
    <property type="component" value="Unassembled WGS sequence"/>
</dbReference>
<feature type="region of interest" description="Disordered" evidence="1">
    <location>
        <begin position="84"/>
        <end position="110"/>
    </location>
</feature>
<feature type="compositionally biased region" description="Basic and acidic residues" evidence="1">
    <location>
        <begin position="549"/>
        <end position="581"/>
    </location>
</feature>
<protein>
    <submittedName>
        <fullName evidence="4">ATP-dependent RNA helicase DHH1</fullName>
    </submittedName>
</protein>
<gene>
    <name evidence="2" type="ORF">C1SCF055_LOCUS32538</name>
</gene>
<organism evidence="2">
    <name type="scientific">Cladocopium goreaui</name>
    <dbReference type="NCBI Taxonomy" id="2562237"/>
    <lineage>
        <taxon>Eukaryota</taxon>
        <taxon>Sar</taxon>
        <taxon>Alveolata</taxon>
        <taxon>Dinophyceae</taxon>
        <taxon>Suessiales</taxon>
        <taxon>Symbiodiniaceae</taxon>
        <taxon>Cladocopium</taxon>
    </lineage>
</organism>
<evidence type="ECO:0000313" key="5">
    <source>
        <dbReference type="Proteomes" id="UP001152797"/>
    </source>
</evidence>